<accession>A0A2U2IZZ1</accession>
<gene>
    <name evidence="12" type="ORF">DF286_00970</name>
</gene>
<protein>
    <recommendedName>
        <fullName evidence="14">TonB-dependent receptor</fullName>
    </recommendedName>
</protein>
<dbReference type="PROSITE" id="PS52016">
    <property type="entry name" value="TONB_DEPENDENT_REC_3"/>
    <property type="match status" value="1"/>
</dbReference>
<dbReference type="InterPro" id="IPR012910">
    <property type="entry name" value="Plug_dom"/>
</dbReference>
<evidence type="ECO:0000256" key="5">
    <source>
        <dbReference type="ARBA" id="ARBA00023077"/>
    </source>
</evidence>
<organism evidence="12 13">
    <name type="scientific">Allosphingosinicella humi</name>
    <dbReference type="NCBI Taxonomy" id="2068657"/>
    <lineage>
        <taxon>Bacteria</taxon>
        <taxon>Pseudomonadati</taxon>
        <taxon>Pseudomonadota</taxon>
        <taxon>Alphaproteobacteria</taxon>
        <taxon>Sphingomonadales</taxon>
        <taxon>Sphingomonadaceae</taxon>
        <taxon>Allosphingosinicella</taxon>
    </lineage>
</organism>
<evidence type="ECO:0000256" key="6">
    <source>
        <dbReference type="ARBA" id="ARBA00023136"/>
    </source>
</evidence>
<evidence type="ECO:0000313" key="12">
    <source>
        <dbReference type="EMBL" id="PWG01601.1"/>
    </source>
</evidence>
<evidence type="ECO:0000256" key="3">
    <source>
        <dbReference type="ARBA" id="ARBA00022452"/>
    </source>
</evidence>
<keyword evidence="2 8" id="KW-0813">Transport</keyword>
<dbReference type="GO" id="GO:0009279">
    <property type="term" value="C:cell outer membrane"/>
    <property type="evidence" value="ECO:0007669"/>
    <property type="project" value="UniProtKB-SubCell"/>
</dbReference>
<evidence type="ECO:0000256" key="1">
    <source>
        <dbReference type="ARBA" id="ARBA00004571"/>
    </source>
</evidence>
<name>A0A2U2IZZ1_9SPHN</name>
<dbReference type="Pfam" id="PF07715">
    <property type="entry name" value="Plug"/>
    <property type="match status" value="1"/>
</dbReference>
<feature type="domain" description="TonB-dependent receptor-like beta-barrel" evidence="10">
    <location>
        <begin position="454"/>
        <end position="984"/>
    </location>
</feature>
<keyword evidence="7 8" id="KW-0998">Cell outer membrane</keyword>
<reference evidence="12 13" key="1">
    <citation type="submission" date="2018-05" db="EMBL/GenBank/DDBJ databases">
        <title>Genome of Sphingosinicella humi QZX222.</title>
        <authorList>
            <person name="Qiao Z."/>
            <person name="Wang G."/>
        </authorList>
    </citation>
    <scope>NUCLEOTIDE SEQUENCE [LARGE SCALE GENOMIC DNA]</scope>
    <source>
        <strain evidence="12 13">QZX222</strain>
    </source>
</reference>
<evidence type="ECO:0008006" key="14">
    <source>
        <dbReference type="Google" id="ProtNLM"/>
    </source>
</evidence>
<evidence type="ECO:0000313" key="13">
    <source>
        <dbReference type="Proteomes" id="UP000245916"/>
    </source>
</evidence>
<dbReference type="PANTHER" id="PTHR47234">
    <property type="match status" value="1"/>
</dbReference>
<evidence type="ECO:0000259" key="10">
    <source>
        <dbReference type="Pfam" id="PF00593"/>
    </source>
</evidence>
<dbReference type="EMBL" id="QFFF01000001">
    <property type="protein sequence ID" value="PWG01601.1"/>
    <property type="molecule type" value="Genomic_DNA"/>
</dbReference>
<keyword evidence="13" id="KW-1185">Reference proteome</keyword>
<evidence type="ECO:0000256" key="2">
    <source>
        <dbReference type="ARBA" id="ARBA00022448"/>
    </source>
</evidence>
<dbReference type="Proteomes" id="UP000245916">
    <property type="component" value="Unassembled WGS sequence"/>
</dbReference>
<dbReference type="InterPro" id="IPR039426">
    <property type="entry name" value="TonB-dep_rcpt-like"/>
</dbReference>
<evidence type="ECO:0000256" key="9">
    <source>
        <dbReference type="RuleBase" id="RU003357"/>
    </source>
</evidence>
<evidence type="ECO:0000256" key="7">
    <source>
        <dbReference type="ARBA" id="ARBA00023237"/>
    </source>
</evidence>
<evidence type="ECO:0000256" key="4">
    <source>
        <dbReference type="ARBA" id="ARBA00022692"/>
    </source>
</evidence>
<proteinExistence type="inferred from homology"/>
<comment type="caution">
    <text evidence="12">The sequence shown here is derived from an EMBL/GenBank/DDBJ whole genome shotgun (WGS) entry which is preliminary data.</text>
</comment>
<dbReference type="InterPro" id="IPR000531">
    <property type="entry name" value="Beta-barrel_TonB"/>
</dbReference>
<keyword evidence="6 8" id="KW-0472">Membrane</keyword>
<dbReference type="PANTHER" id="PTHR47234:SF2">
    <property type="entry name" value="TONB-DEPENDENT RECEPTOR"/>
    <property type="match status" value="1"/>
</dbReference>
<evidence type="ECO:0000259" key="11">
    <source>
        <dbReference type="Pfam" id="PF07715"/>
    </source>
</evidence>
<dbReference type="AlphaFoldDB" id="A0A2U2IZZ1"/>
<keyword evidence="4 8" id="KW-0812">Transmembrane</keyword>
<keyword evidence="3 8" id="KW-1134">Transmembrane beta strand</keyword>
<dbReference type="InterPro" id="IPR037066">
    <property type="entry name" value="Plug_dom_sf"/>
</dbReference>
<dbReference type="SUPFAM" id="SSF56935">
    <property type="entry name" value="Porins"/>
    <property type="match status" value="1"/>
</dbReference>
<dbReference type="Pfam" id="PF00593">
    <property type="entry name" value="TonB_dep_Rec_b-barrel"/>
    <property type="match status" value="1"/>
</dbReference>
<keyword evidence="5 9" id="KW-0798">TonB box</keyword>
<sequence>MRARPQHRPAQPRAVAAHSPYPCFRNNSLSTARSVYWIQDSVYSLHNNYRGDGLMRKMPNHRTLRLALLGSISLFAAGGPAFAAQAAEETDEAAAETSAIVVTGSRIARTGIDAPTPTVSVGAEDIESGGVTNVVDLLNELPQISTGLSNANTSFSFGNVGLNQIDLRNLGVRRTLTLVDGRRRAGTPDDSNFLAFDLSNIPTALIQRVEVQTGGTSAVYGADAVAGVVNIILRDDFEGMEAFGQYGITGEGDYHTATYGVTVGANYDRGNAVLHVSRSENGLITRGERDQAFPFAFVSNPANTGPDDGIPARIPRDDLRFAYFGLPNLTSYLPFGPNGAWTDVIFDPALQTFRPLAAGPDGVIDGTYSAGEGGTQAADTRVAPLKRTNIYAKADYDLTNDLTFFTEAMFSDTKAVDRIGAVFDSWSTFVSIDNPFMPEAVRQGLIAAGEDSFGYAREHAEFGMRTSKIHRQYYSVSAGFEGTIADNWNWSVVGDYGQSSTSNRQLNDRIDERWFAASDAIRDPVTGQIVCRSAEARAAGCVPVNVFGQGTISPAAVDWISADHTSVTDTSQFLAQALVAGDLFELPAGAVKVSAGAEYRKESLDFKPSYVWEHATGFFASQFSPVDESNDVREAFAEVLVPVLRDQPFAHSLELEGAYRVSDYQRAGTVDSWKLAGSWAPVRDVRFRVTKAKAVRAPSLGELFDPGSRGATGLVDPCDPLALDAGSSSRRDNCLALGLDPVTFDPNTRRMTTLLFTTGNPNLDVEEGDTWTAGVVVAPRWIPGLSFSADWYRIKLDGGIARIGAQQTADNCVDLPSLDNQFCDFVTRGPGGDIIEVKDSYVNASSFEVEGIDFELAYRARLSDLFGGDGDLGSLSLRGLASYLKDNIFVDRDLVTGEETAFDDAGEADNPKFRAVLNATYLNGPFRLSWQSRYVDGTVTNNDLADPAEDVGEFYHIPSVWYHDMSIGYDGIENLSLYGGVNNLFDTGPRYHPFTYRGTSAYDDVVGRFFYVGAKLRFGRD</sequence>
<feature type="domain" description="TonB-dependent receptor plug" evidence="11">
    <location>
        <begin position="113"/>
        <end position="228"/>
    </location>
</feature>
<comment type="similarity">
    <text evidence="8 9">Belongs to the TonB-dependent receptor family.</text>
</comment>
<evidence type="ECO:0000256" key="8">
    <source>
        <dbReference type="PROSITE-ProRule" id="PRU01360"/>
    </source>
</evidence>
<dbReference type="InterPro" id="IPR036942">
    <property type="entry name" value="Beta-barrel_TonB_sf"/>
</dbReference>
<dbReference type="Gene3D" id="2.40.170.20">
    <property type="entry name" value="TonB-dependent receptor, beta-barrel domain"/>
    <property type="match status" value="1"/>
</dbReference>
<dbReference type="Gene3D" id="2.170.130.10">
    <property type="entry name" value="TonB-dependent receptor, plug domain"/>
    <property type="match status" value="1"/>
</dbReference>
<comment type="subcellular location">
    <subcellularLocation>
        <location evidence="1 8">Cell outer membrane</location>
        <topology evidence="1 8">Multi-pass membrane protein</topology>
    </subcellularLocation>
</comment>